<dbReference type="KEGG" id="marg:MARG145_0405"/>
<dbReference type="GO" id="GO:0051536">
    <property type="term" value="F:iron-sulfur cluster binding"/>
    <property type="evidence" value="ECO:0007669"/>
    <property type="project" value="InterPro"/>
</dbReference>
<reference evidence="2" key="1">
    <citation type="submission" date="2022-11" db="EMBL/GenBank/DDBJ databases">
        <title>Draft genome of Mycoplasma arginini isolated from fly.</title>
        <authorList>
            <person name="Severgnini M."/>
            <person name="Gioia G."/>
            <person name="Cremonesi P."/>
            <person name="Moroni P."/>
            <person name="Addis M.F."/>
            <person name="Castiglioni B."/>
        </authorList>
    </citation>
    <scope>NUCLEOTIDE SEQUENCE</scope>
    <source>
        <strain evidence="2">QMP CG1-1632</strain>
    </source>
</reference>
<dbReference type="SUPFAM" id="SSF82649">
    <property type="entry name" value="SufE/NifU"/>
    <property type="match status" value="1"/>
</dbReference>
<accession>A0AA43TZN1</accession>
<evidence type="ECO:0000313" key="3">
    <source>
        <dbReference type="Proteomes" id="UP001162175"/>
    </source>
</evidence>
<evidence type="ECO:0000259" key="1">
    <source>
        <dbReference type="Pfam" id="PF01592"/>
    </source>
</evidence>
<dbReference type="EMBL" id="JAPFAR010000042">
    <property type="protein sequence ID" value="MDI3349555.1"/>
    <property type="molecule type" value="Genomic_DNA"/>
</dbReference>
<name>A0AA43TZN1_MYCAR</name>
<comment type="caution">
    <text evidence="2">The sequence shown here is derived from an EMBL/GenBank/DDBJ whole genome shotgun (WGS) entry which is preliminary data.</text>
</comment>
<proteinExistence type="predicted"/>
<dbReference type="GO" id="GO:0016226">
    <property type="term" value="P:iron-sulfur cluster assembly"/>
    <property type="evidence" value="ECO:0007669"/>
    <property type="project" value="InterPro"/>
</dbReference>
<feature type="domain" description="NIF system FeS cluster assembly NifU N-terminal" evidence="1">
    <location>
        <begin position="17"/>
        <end position="92"/>
    </location>
</feature>
<dbReference type="RefSeq" id="WP_004416647.1">
    <property type="nucleotide sequence ID" value="NZ_JAPFAP010000001.1"/>
</dbReference>
<sequence length="146" mass="16883">MEATLLKSFNNQEKQAIIFNAYSNPQYKLTNKTNKGICEHSSVCVDDLELNLMFKKNILIEANYFAEGCAIFISSIEIMIKELLNKDKKQINDILENYFKLINKEELIDNNVELGQLTVFENVKIHLNRLECASIIYRAFKKGLNV</sequence>
<evidence type="ECO:0000313" key="2">
    <source>
        <dbReference type="EMBL" id="MDI3349555.1"/>
    </source>
</evidence>
<dbReference type="Pfam" id="PF01592">
    <property type="entry name" value="NifU_N"/>
    <property type="match status" value="1"/>
</dbReference>
<dbReference type="Gene3D" id="3.90.1010.10">
    <property type="match status" value="1"/>
</dbReference>
<protein>
    <submittedName>
        <fullName evidence="2">Iron-sulfur cluster assembly scaffold protein</fullName>
    </submittedName>
</protein>
<gene>
    <name evidence="2" type="ORF">DCBHLPFO_00190</name>
</gene>
<dbReference type="GO" id="GO:0005506">
    <property type="term" value="F:iron ion binding"/>
    <property type="evidence" value="ECO:0007669"/>
    <property type="project" value="InterPro"/>
</dbReference>
<dbReference type="InterPro" id="IPR002871">
    <property type="entry name" value="NIF_FeS_clus_asmbl_NifU_N"/>
</dbReference>
<dbReference type="AlphaFoldDB" id="A0AA43TZN1"/>
<organism evidence="2 3">
    <name type="scientific">Mycoplasmopsis arginini</name>
    <name type="common">Mycoplasma arginini</name>
    <dbReference type="NCBI Taxonomy" id="2094"/>
    <lineage>
        <taxon>Bacteria</taxon>
        <taxon>Bacillati</taxon>
        <taxon>Mycoplasmatota</taxon>
        <taxon>Mycoplasmoidales</taxon>
        <taxon>Metamycoplasmataceae</taxon>
        <taxon>Mycoplasmopsis</taxon>
    </lineage>
</organism>
<dbReference type="Proteomes" id="UP001162175">
    <property type="component" value="Unassembled WGS sequence"/>
</dbReference>